<proteinExistence type="predicted"/>
<reference evidence="2 3" key="1">
    <citation type="submission" date="2019-06" db="EMBL/GenBank/DDBJ databases">
        <title>Sequencing the genomes of 1000 actinobacteria strains.</title>
        <authorList>
            <person name="Klenk H.-P."/>
        </authorList>
    </citation>
    <scope>NUCLEOTIDE SEQUENCE [LARGE SCALE GENOMIC DNA]</scope>
    <source>
        <strain evidence="2 3">DSM 4813</strain>
    </source>
</reference>
<feature type="region of interest" description="Disordered" evidence="1">
    <location>
        <begin position="46"/>
        <end position="66"/>
    </location>
</feature>
<gene>
    <name evidence="2" type="ORF">FB461_0759</name>
</gene>
<dbReference type="OrthoDB" id="3268477at2"/>
<dbReference type="EMBL" id="VFOS01000001">
    <property type="protein sequence ID" value="TQL64261.1"/>
    <property type="molecule type" value="Genomic_DNA"/>
</dbReference>
<dbReference type="Proteomes" id="UP000315389">
    <property type="component" value="Unassembled WGS sequence"/>
</dbReference>
<accession>A0A542ZVB8</accession>
<sequence>MCPTTADEYYFNTLTGEVEHGQVSSWTHRMGPYPTEEAARNAFDTARKRTQKWDEDDARWGDEDDD</sequence>
<evidence type="ECO:0000313" key="2">
    <source>
        <dbReference type="EMBL" id="TQL64261.1"/>
    </source>
</evidence>
<evidence type="ECO:0008006" key="4">
    <source>
        <dbReference type="Google" id="ProtNLM"/>
    </source>
</evidence>
<evidence type="ECO:0000256" key="1">
    <source>
        <dbReference type="SAM" id="MobiDB-lite"/>
    </source>
</evidence>
<keyword evidence="3" id="KW-1185">Reference proteome</keyword>
<dbReference type="RefSeq" id="WP_142119078.1">
    <property type="nucleotide sequence ID" value="NZ_BAAASV010000003.1"/>
</dbReference>
<dbReference type="AlphaFoldDB" id="A0A542ZVB8"/>
<name>A0A542ZVB8_RARFA</name>
<organism evidence="2 3">
    <name type="scientific">Rarobacter faecitabidus</name>
    <dbReference type="NCBI Taxonomy" id="13243"/>
    <lineage>
        <taxon>Bacteria</taxon>
        <taxon>Bacillati</taxon>
        <taxon>Actinomycetota</taxon>
        <taxon>Actinomycetes</taxon>
        <taxon>Micrococcales</taxon>
        <taxon>Rarobacteraceae</taxon>
        <taxon>Rarobacter</taxon>
    </lineage>
</organism>
<evidence type="ECO:0000313" key="3">
    <source>
        <dbReference type="Proteomes" id="UP000315389"/>
    </source>
</evidence>
<protein>
    <recommendedName>
        <fullName evidence="4">Sporulation related protein</fullName>
    </recommendedName>
</protein>
<comment type="caution">
    <text evidence="2">The sequence shown here is derived from an EMBL/GenBank/DDBJ whole genome shotgun (WGS) entry which is preliminary data.</text>
</comment>